<dbReference type="EMBL" id="JANIBK010000170">
    <property type="protein sequence ID" value="MCQ8130497.1"/>
    <property type="molecule type" value="Genomic_DNA"/>
</dbReference>
<protein>
    <submittedName>
        <fullName evidence="4">ADP compounds hydrolase NudE</fullName>
        <ecNumber evidence="4">3.6.1.-</ecNumber>
    </submittedName>
</protein>
<dbReference type="PROSITE" id="PS00893">
    <property type="entry name" value="NUDIX_BOX"/>
    <property type="match status" value="1"/>
</dbReference>
<dbReference type="NCBIfam" id="NF008736">
    <property type="entry name" value="PRK11762.1"/>
    <property type="match status" value="1"/>
</dbReference>
<keyword evidence="2 4" id="KW-0378">Hydrolase</keyword>
<keyword evidence="5" id="KW-1185">Reference proteome</keyword>
<comment type="cofactor">
    <cofactor evidence="1">
        <name>Mg(2+)</name>
        <dbReference type="ChEBI" id="CHEBI:18420"/>
    </cofactor>
</comment>
<dbReference type="Proteomes" id="UP001524586">
    <property type="component" value="Unassembled WGS sequence"/>
</dbReference>
<gene>
    <name evidence="4" type="primary">nudE</name>
    <name evidence="4" type="ORF">NP596_18705</name>
</gene>
<evidence type="ECO:0000256" key="1">
    <source>
        <dbReference type="ARBA" id="ARBA00001946"/>
    </source>
</evidence>
<dbReference type="PANTHER" id="PTHR21340:SF0">
    <property type="entry name" value="BIS(5'-NUCLEOSYL)-TETRAPHOSPHATASE [ASYMMETRICAL]"/>
    <property type="match status" value="1"/>
</dbReference>
<dbReference type="EC" id="3.6.1.-" evidence="4"/>
<dbReference type="Pfam" id="PF00293">
    <property type="entry name" value="NUDIX"/>
    <property type="match status" value="1"/>
</dbReference>
<dbReference type="InterPro" id="IPR015797">
    <property type="entry name" value="NUDIX_hydrolase-like_dom_sf"/>
</dbReference>
<proteinExistence type="predicted"/>
<reference evidence="4 5" key="1">
    <citation type="submission" date="2022-07" db="EMBL/GenBank/DDBJ databases">
        <title>Methylomonas rivi sp. nov., Methylomonas rosea sp. nov., Methylomonas aureus sp. nov. and Methylomonas subterranea sp. nov., four novel methanotrophs isolated from a freshwater creek and the deep terrestrial subsurface.</title>
        <authorList>
            <person name="Abin C."/>
            <person name="Sankaranarayanan K."/>
            <person name="Garner C."/>
            <person name="Sindelar R."/>
            <person name="Kotary K."/>
            <person name="Garner R."/>
            <person name="Barclay S."/>
            <person name="Lawson P."/>
            <person name="Krumholz L."/>
        </authorList>
    </citation>
    <scope>NUCLEOTIDE SEQUENCE [LARGE SCALE GENOMIC DNA]</scope>
    <source>
        <strain evidence="4 5">WSC-6</strain>
    </source>
</reference>
<evidence type="ECO:0000313" key="4">
    <source>
        <dbReference type="EMBL" id="MCQ8130497.1"/>
    </source>
</evidence>
<name>A0ABT1U9M8_9GAMM</name>
<evidence type="ECO:0000313" key="5">
    <source>
        <dbReference type="Proteomes" id="UP001524586"/>
    </source>
</evidence>
<accession>A0ABT1U9M8</accession>
<dbReference type="PANTHER" id="PTHR21340">
    <property type="entry name" value="DIADENOSINE 5,5-P1,P4-TETRAPHOSPHATE PYROPHOSPHOHYDROLASE MUTT"/>
    <property type="match status" value="1"/>
</dbReference>
<evidence type="ECO:0000256" key="2">
    <source>
        <dbReference type="ARBA" id="ARBA00022801"/>
    </source>
</evidence>
<dbReference type="InterPro" id="IPR000086">
    <property type="entry name" value="NUDIX_hydrolase_dom"/>
</dbReference>
<dbReference type="InterPro" id="IPR051325">
    <property type="entry name" value="Nudix_hydrolase_domain"/>
</dbReference>
<dbReference type="PROSITE" id="PS51462">
    <property type="entry name" value="NUDIX"/>
    <property type="match status" value="1"/>
</dbReference>
<dbReference type="CDD" id="cd24156">
    <property type="entry name" value="NUDIX_ADPRase_NudE"/>
    <property type="match status" value="1"/>
</dbReference>
<dbReference type="InterPro" id="IPR020084">
    <property type="entry name" value="NUDIX_hydrolase_CS"/>
</dbReference>
<feature type="domain" description="Nudix hydrolase" evidence="3">
    <location>
        <begin position="41"/>
        <end position="179"/>
    </location>
</feature>
<dbReference type="SUPFAM" id="SSF55811">
    <property type="entry name" value="Nudix"/>
    <property type="match status" value="1"/>
</dbReference>
<evidence type="ECO:0000259" key="3">
    <source>
        <dbReference type="PROSITE" id="PS51462"/>
    </source>
</evidence>
<comment type="caution">
    <text evidence="4">The sequence shown here is derived from an EMBL/GenBank/DDBJ whole genome shotgun (WGS) entry which is preliminary data.</text>
</comment>
<organism evidence="4 5">
    <name type="scientific">Methylomonas rivi</name>
    <dbReference type="NCBI Taxonomy" id="2952226"/>
    <lineage>
        <taxon>Bacteria</taxon>
        <taxon>Pseudomonadati</taxon>
        <taxon>Pseudomonadota</taxon>
        <taxon>Gammaproteobacteria</taxon>
        <taxon>Methylococcales</taxon>
        <taxon>Methylococcaceae</taxon>
        <taxon>Methylomonas</taxon>
    </lineage>
</organism>
<dbReference type="Gene3D" id="3.90.79.10">
    <property type="entry name" value="Nucleoside Triphosphate Pyrophosphohydrolase"/>
    <property type="match status" value="1"/>
</dbReference>
<dbReference type="GO" id="GO:0016787">
    <property type="term" value="F:hydrolase activity"/>
    <property type="evidence" value="ECO:0007669"/>
    <property type="project" value="UniProtKB-KW"/>
</dbReference>
<dbReference type="RefSeq" id="WP_256616922.1">
    <property type="nucleotide sequence ID" value="NZ_JANIBK010000170.1"/>
</dbReference>
<sequence length="190" mass="21565">MSRKMPIIHSKAVIAETRQFRIEVLQLEFSSGQQRQYERLARGGSNGAVLVVPMLDHETVLLVREYAAGLHRYELGLPKGKIDPGEDNLNAANRELKEEVGYGARQLRHLHTVSMAPAYLEHTIDIILAEQLYPEKLEGDEPEELEVVPWNIHEIDKLMRSGECSEARSIAALYLTAAYLRDRPIRQAKP</sequence>